<evidence type="ECO:0000313" key="2">
    <source>
        <dbReference type="Proteomes" id="UP000182841"/>
    </source>
</evidence>
<protein>
    <submittedName>
        <fullName evidence="1">Uncharacterized protein</fullName>
    </submittedName>
</protein>
<dbReference type="RefSeq" id="WP_074998391.1">
    <property type="nucleotide sequence ID" value="NZ_FOGO01000001.1"/>
</dbReference>
<reference evidence="2" key="1">
    <citation type="submission" date="2016-10" db="EMBL/GenBank/DDBJ databases">
        <authorList>
            <person name="Varghese N."/>
            <person name="Submissions S."/>
        </authorList>
    </citation>
    <scope>NUCLEOTIDE SEQUENCE [LARGE SCALE GENOMIC DNA]</scope>
    <source>
        <strain evidence="2">CGMCC 4.6825</strain>
    </source>
</reference>
<keyword evidence="2" id="KW-1185">Reference proteome</keyword>
<accession>A0A1H9NLR1</accession>
<proteinExistence type="predicted"/>
<sequence length="110" mass="11892">MAVRKGMQEMLVVPGRRDEWLARCAEGLAAAGFKKVETSTLLGQVTGSYTGFTLHGQVTITATPSHQEGHTELSLRSVAGVDNIYALFSSPNERLLKMVKTQLRTLSEGG</sequence>
<gene>
    <name evidence="1" type="ORF">SAMN05421870_101483</name>
</gene>
<dbReference type="AlphaFoldDB" id="A0A1H9NLR1"/>
<organism evidence="1 2">
    <name type="scientific">Streptomyces qinglanensis</name>
    <dbReference type="NCBI Taxonomy" id="943816"/>
    <lineage>
        <taxon>Bacteria</taxon>
        <taxon>Bacillati</taxon>
        <taxon>Actinomycetota</taxon>
        <taxon>Actinomycetes</taxon>
        <taxon>Kitasatosporales</taxon>
        <taxon>Streptomycetaceae</taxon>
        <taxon>Streptomyces</taxon>
    </lineage>
</organism>
<dbReference type="Proteomes" id="UP000182841">
    <property type="component" value="Unassembled WGS sequence"/>
</dbReference>
<name>A0A1H9NLR1_9ACTN</name>
<evidence type="ECO:0000313" key="1">
    <source>
        <dbReference type="EMBL" id="SER36687.1"/>
    </source>
</evidence>
<dbReference type="OrthoDB" id="1376696at2"/>
<dbReference type="EMBL" id="FOGO01000001">
    <property type="protein sequence ID" value="SER36687.1"/>
    <property type="molecule type" value="Genomic_DNA"/>
</dbReference>